<dbReference type="Pfam" id="PF12796">
    <property type="entry name" value="Ank_2"/>
    <property type="match status" value="2"/>
</dbReference>
<dbReference type="SMART" id="SM00248">
    <property type="entry name" value="ANK"/>
    <property type="match status" value="6"/>
</dbReference>
<protein>
    <submittedName>
        <fullName evidence="3">Uncharacterized protein</fullName>
    </submittedName>
</protein>
<dbReference type="EMBL" id="QEAP01000437">
    <property type="protein sequence ID" value="TPX66527.1"/>
    <property type="molecule type" value="Genomic_DNA"/>
</dbReference>
<dbReference type="STRING" id="246404.A0A507ET54"/>
<dbReference type="Gene3D" id="2.60.40.10">
    <property type="entry name" value="Immunoglobulins"/>
    <property type="match status" value="1"/>
</dbReference>
<feature type="region of interest" description="Disordered" evidence="2">
    <location>
        <begin position="58"/>
        <end position="77"/>
    </location>
</feature>
<dbReference type="InterPro" id="IPR002110">
    <property type="entry name" value="Ankyrin_rpt"/>
</dbReference>
<dbReference type="CDD" id="cd00063">
    <property type="entry name" value="FN3"/>
    <property type="match status" value="1"/>
</dbReference>
<keyword evidence="4" id="KW-1185">Reference proteome</keyword>
<dbReference type="InterPro" id="IPR003961">
    <property type="entry name" value="FN3_dom"/>
</dbReference>
<reference evidence="3 4" key="1">
    <citation type="journal article" date="2019" name="Sci. Rep.">
        <title>Comparative genomics of chytrid fungi reveal insights into the obligate biotrophic and pathogenic lifestyle of Synchytrium endobioticum.</title>
        <authorList>
            <person name="van de Vossenberg B.T.L.H."/>
            <person name="Warris S."/>
            <person name="Nguyen H.D.T."/>
            <person name="van Gent-Pelzer M.P.E."/>
            <person name="Joly D.L."/>
            <person name="van de Geest H.C."/>
            <person name="Bonants P.J.M."/>
            <person name="Smith D.S."/>
            <person name="Levesque C.A."/>
            <person name="van der Lee T.A.J."/>
        </authorList>
    </citation>
    <scope>NUCLEOTIDE SEQUENCE [LARGE SCALE GENOMIC DNA]</scope>
    <source>
        <strain evidence="3 4">CBS 675.73</strain>
    </source>
</reference>
<dbReference type="OrthoDB" id="2155313at2759"/>
<dbReference type="Gene3D" id="1.25.40.20">
    <property type="entry name" value="Ankyrin repeat-containing domain"/>
    <property type="match status" value="2"/>
</dbReference>
<dbReference type="Pfam" id="PF00023">
    <property type="entry name" value="Ank"/>
    <property type="match status" value="1"/>
</dbReference>
<dbReference type="SUPFAM" id="SSF48403">
    <property type="entry name" value="Ankyrin repeat"/>
    <property type="match status" value="1"/>
</dbReference>
<organism evidence="3 4">
    <name type="scientific">Chytriomyces confervae</name>
    <dbReference type="NCBI Taxonomy" id="246404"/>
    <lineage>
        <taxon>Eukaryota</taxon>
        <taxon>Fungi</taxon>
        <taxon>Fungi incertae sedis</taxon>
        <taxon>Chytridiomycota</taxon>
        <taxon>Chytridiomycota incertae sedis</taxon>
        <taxon>Chytridiomycetes</taxon>
        <taxon>Chytridiales</taxon>
        <taxon>Chytriomycetaceae</taxon>
        <taxon>Chytriomyces</taxon>
    </lineage>
</organism>
<dbReference type="InterPro" id="IPR013783">
    <property type="entry name" value="Ig-like_fold"/>
</dbReference>
<dbReference type="GO" id="GO:0005634">
    <property type="term" value="C:nucleus"/>
    <property type="evidence" value="ECO:0007669"/>
    <property type="project" value="TreeGrafter"/>
</dbReference>
<evidence type="ECO:0000256" key="1">
    <source>
        <dbReference type="PROSITE-ProRule" id="PRU00023"/>
    </source>
</evidence>
<dbReference type="PANTHER" id="PTHR24183">
    <property type="entry name" value="FIBRONECTIN TYPE 3 AND ANKYRIN REPEAT DOMAINS PROTEIN 1"/>
    <property type="match status" value="1"/>
</dbReference>
<gene>
    <name evidence="3" type="ORF">CcCBS67573_g07797</name>
</gene>
<dbReference type="GO" id="GO:0042981">
    <property type="term" value="P:regulation of apoptotic process"/>
    <property type="evidence" value="ECO:0007669"/>
    <property type="project" value="TreeGrafter"/>
</dbReference>
<proteinExistence type="predicted"/>
<evidence type="ECO:0000313" key="4">
    <source>
        <dbReference type="Proteomes" id="UP000320333"/>
    </source>
</evidence>
<sequence>MATRRSTKRTSVAARPIFGHNNRVGDAGQGPHKTPMLQVLKATARTATLAWAFEADSTATPTTTGTQQQQQQKQPGSCPVVQIVKAEGDDPQFTRVYEGSDDTHLVENLKPETLYRFKIRVWDNDEQDFSKTFSETAVWTTDESKIIKVQLRLYRAVTENDVDAFHQLMDDNRTEINIEMRDKNGKTMLMIAALKGTGAMVEAILSYGANQKTTTQSKKTPLSLAVSYSNLPAVLALIKEPDAINYPDQGGSTPLMWAVEHANFKNGLEIVSALISAGASVDQEDSNGLTALERLCGSGGNAKAARMLLENGAKIVNRVEGKKKLTTLMMAALNGHKDLCVELIDHWGADLSAKTDFGQTAKMMAEGSGHSDLALILEKKTLKDEY</sequence>
<accession>A0A507ET54</accession>
<dbReference type="Proteomes" id="UP000320333">
    <property type="component" value="Unassembled WGS sequence"/>
</dbReference>
<feature type="repeat" description="ANK" evidence="1">
    <location>
        <begin position="184"/>
        <end position="216"/>
    </location>
</feature>
<dbReference type="InterPro" id="IPR036770">
    <property type="entry name" value="Ankyrin_rpt-contain_sf"/>
</dbReference>
<dbReference type="PANTHER" id="PTHR24183:SF1">
    <property type="entry name" value="FIBRONECTIN TYPE 3 AND ANKYRIN REPEAT DOMAINS PROTEIN 1"/>
    <property type="match status" value="1"/>
</dbReference>
<dbReference type="PROSITE" id="PS50088">
    <property type="entry name" value="ANK_REPEAT"/>
    <property type="match status" value="2"/>
</dbReference>
<name>A0A507ET54_9FUNG</name>
<dbReference type="SUPFAM" id="SSF49265">
    <property type="entry name" value="Fibronectin type III"/>
    <property type="match status" value="1"/>
</dbReference>
<feature type="repeat" description="ANK" evidence="1">
    <location>
        <begin position="250"/>
        <end position="286"/>
    </location>
</feature>
<dbReference type="InterPro" id="IPR036116">
    <property type="entry name" value="FN3_sf"/>
</dbReference>
<evidence type="ECO:0000313" key="3">
    <source>
        <dbReference type="EMBL" id="TPX66527.1"/>
    </source>
</evidence>
<evidence type="ECO:0000256" key="2">
    <source>
        <dbReference type="SAM" id="MobiDB-lite"/>
    </source>
</evidence>
<dbReference type="PROSITE" id="PS50297">
    <property type="entry name" value="ANK_REP_REGION"/>
    <property type="match status" value="2"/>
</dbReference>
<feature type="compositionally biased region" description="Low complexity" evidence="2">
    <location>
        <begin position="58"/>
        <end position="74"/>
    </location>
</feature>
<comment type="caution">
    <text evidence="3">The sequence shown here is derived from an EMBL/GenBank/DDBJ whole genome shotgun (WGS) entry which is preliminary data.</text>
</comment>
<dbReference type="AlphaFoldDB" id="A0A507ET54"/>
<keyword evidence="1" id="KW-0040">ANK repeat</keyword>